<organism evidence="3 4">
    <name type="scientific">Virgibacillus siamensis</name>
    <dbReference type="NCBI Taxonomy" id="480071"/>
    <lineage>
        <taxon>Bacteria</taxon>
        <taxon>Bacillati</taxon>
        <taxon>Bacillota</taxon>
        <taxon>Bacilli</taxon>
        <taxon>Bacillales</taxon>
        <taxon>Bacillaceae</taxon>
        <taxon>Virgibacillus</taxon>
    </lineage>
</organism>
<feature type="chain" id="PRO_5046765173" evidence="2">
    <location>
        <begin position="20"/>
        <end position="388"/>
    </location>
</feature>
<feature type="compositionally biased region" description="Basic and acidic residues" evidence="1">
    <location>
        <begin position="96"/>
        <end position="112"/>
    </location>
</feature>
<feature type="region of interest" description="Disordered" evidence="1">
    <location>
        <begin position="25"/>
        <end position="117"/>
    </location>
</feature>
<protein>
    <submittedName>
        <fullName evidence="3">Lipoprotein</fullName>
    </submittedName>
</protein>
<name>A0ABN1GCL6_9BACI</name>
<dbReference type="RefSeq" id="WP_343814254.1">
    <property type="nucleotide sequence ID" value="NZ_BAAADS010000018.1"/>
</dbReference>
<keyword evidence="2" id="KW-0732">Signal</keyword>
<evidence type="ECO:0000313" key="3">
    <source>
        <dbReference type="EMBL" id="GAA0608674.1"/>
    </source>
</evidence>
<keyword evidence="4" id="KW-1185">Reference proteome</keyword>
<dbReference type="PROSITE" id="PS51257">
    <property type="entry name" value="PROKAR_LIPOPROTEIN"/>
    <property type="match status" value="1"/>
</dbReference>
<gene>
    <name evidence="3" type="ORF">GCM10009001_27530</name>
</gene>
<reference evidence="3 4" key="1">
    <citation type="journal article" date="2019" name="Int. J. Syst. Evol. Microbiol.">
        <title>The Global Catalogue of Microorganisms (GCM) 10K type strain sequencing project: providing services to taxonomists for standard genome sequencing and annotation.</title>
        <authorList>
            <consortium name="The Broad Institute Genomics Platform"/>
            <consortium name="The Broad Institute Genome Sequencing Center for Infectious Disease"/>
            <person name="Wu L."/>
            <person name="Ma J."/>
        </authorList>
    </citation>
    <scope>NUCLEOTIDE SEQUENCE [LARGE SCALE GENOMIC DNA]</scope>
    <source>
        <strain evidence="3 4">JCM 15395</strain>
    </source>
</reference>
<feature type="signal peptide" evidence="2">
    <location>
        <begin position="1"/>
        <end position="19"/>
    </location>
</feature>
<evidence type="ECO:0000256" key="1">
    <source>
        <dbReference type="SAM" id="MobiDB-lite"/>
    </source>
</evidence>
<keyword evidence="3" id="KW-0449">Lipoprotein</keyword>
<comment type="caution">
    <text evidence="3">The sequence shown here is derived from an EMBL/GenBank/DDBJ whole genome shotgun (WGS) entry which is preliminary data.</text>
</comment>
<sequence>MRKPNFIFPIFLGSLLLTAGCGDTAATANSDEAEGEQTSAEESADKVTEKTQAENAEADKKEKAAKDPSDKTEATKQERPFSPVPPPKNAKPLKTKYPDKVKKKMPSEEAHGKNPARTVPLGQTLLEKKDLTDGPLQHYRLVTYYGNPLSSKMGILGRYPPKKIMKKLKKQASVYSKLDPAHPAVPTIELIATVAQGSPGPDGNYVLKTPDDVIQRYVKLAKKNDALLMLDVQLGNAPVMHGVKAVEKYLKLPFVHLAIDTEYSVEEGEVPGEDLGHVDGAEIQKAIQYVTEMVEKYQLPDKIVLVHQFGNGIITHKQRIHPTKNVEIVLNSDGFGKDAIKMAAYGKLVKEQPIQYGGFKLFYKIDKPLLTPKQVLKLDPAPAVVNYQ</sequence>
<evidence type="ECO:0000313" key="4">
    <source>
        <dbReference type="Proteomes" id="UP001500866"/>
    </source>
</evidence>
<feature type="compositionally biased region" description="Polar residues" evidence="1">
    <location>
        <begin position="26"/>
        <end position="41"/>
    </location>
</feature>
<accession>A0ABN1GCL6</accession>
<proteinExistence type="predicted"/>
<dbReference type="Proteomes" id="UP001500866">
    <property type="component" value="Unassembled WGS sequence"/>
</dbReference>
<feature type="compositionally biased region" description="Basic and acidic residues" evidence="1">
    <location>
        <begin position="43"/>
        <end position="79"/>
    </location>
</feature>
<dbReference type="EMBL" id="BAAADS010000018">
    <property type="protein sequence ID" value="GAA0608674.1"/>
    <property type="molecule type" value="Genomic_DNA"/>
</dbReference>
<evidence type="ECO:0000256" key="2">
    <source>
        <dbReference type="SAM" id="SignalP"/>
    </source>
</evidence>